<evidence type="ECO:0000313" key="1">
    <source>
        <dbReference type="EMBL" id="RKN26928.1"/>
    </source>
</evidence>
<reference evidence="1 2" key="1">
    <citation type="submission" date="2018-09" db="EMBL/GenBank/DDBJ databases">
        <title>Micromonospora sp. nov. MS1-9, isolated from a root of Musa sp.</title>
        <authorList>
            <person name="Kuncharoen N."/>
            <person name="Kudo T."/>
            <person name="Ohkuma M."/>
            <person name="Yuki M."/>
            <person name="Tanasupawat S."/>
        </authorList>
    </citation>
    <scope>NUCLEOTIDE SEQUENCE [LARGE SCALE GENOMIC DNA]</scope>
    <source>
        <strain evidence="1 2">MS1-9</strain>
    </source>
</reference>
<dbReference type="EMBL" id="RAZT01000020">
    <property type="protein sequence ID" value="RKN26928.1"/>
    <property type="molecule type" value="Genomic_DNA"/>
</dbReference>
<organism evidence="1 2">
    <name type="scientific">Micromonospora musae</name>
    <dbReference type="NCBI Taxonomy" id="1894970"/>
    <lineage>
        <taxon>Bacteria</taxon>
        <taxon>Bacillati</taxon>
        <taxon>Actinomycetota</taxon>
        <taxon>Actinomycetes</taxon>
        <taxon>Micromonosporales</taxon>
        <taxon>Micromonosporaceae</taxon>
        <taxon>Micromonospora</taxon>
    </lineage>
</organism>
<dbReference type="AlphaFoldDB" id="A0A3A9XP48"/>
<gene>
    <name evidence="1" type="ORF">D7044_29310</name>
</gene>
<accession>A0A3A9XP48</accession>
<dbReference type="Proteomes" id="UP000275865">
    <property type="component" value="Unassembled WGS sequence"/>
</dbReference>
<name>A0A3A9XP48_9ACTN</name>
<comment type="caution">
    <text evidence="1">The sequence shown here is derived from an EMBL/GenBank/DDBJ whole genome shotgun (WGS) entry which is preliminary data.</text>
</comment>
<evidence type="ECO:0000313" key="2">
    <source>
        <dbReference type="Proteomes" id="UP000275865"/>
    </source>
</evidence>
<protein>
    <submittedName>
        <fullName evidence="1">Uncharacterized protein</fullName>
    </submittedName>
</protein>
<sequence>MAELVSLRVHEPFGQVIQNSHKHGCRVYLRLPTYELVELAAQLPLEGQHLIITRIHLGRRR</sequence>
<proteinExistence type="predicted"/>